<evidence type="ECO:0000256" key="1">
    <source>
        <dbReference type="SAM" id="MobiDB-lite"/>
    </source>
</evidence>
<accession>A0A8T0ALD4</accession>
<keyword evidence="3" id="KW-1185">Reference proteome</keyword>
<reference evidence="2" key="1">
    <citation type="submission" date="2020-08" db="EMBL/GenBank/DDBJ databases">
        <title>Chromosome-level assembly of Southern catfish (Silurus meridionalis) provides insights into visual adaptation to the nocturnal and benthic lifestyles.</title>
        <authorList>
            <person name="Zhang Y."/>
            <person name="Wang D."/>
            <person name="Peng Z."/>
        </authorList>
    </citation>
    <scope>NUCLEOTIDE SEQUENCE</scope>
    <source>
        <strain evidence="2">SWU-2019-XX</strain>
        <tissue evidence="2">Muscle</tissue>
    </source>
</reference>
<evidence type="ECO:0000313" key="3">
    <source>
        <dbReference type="Proteomes" id="UP000606274"/>
    </source>
</evidence>
<dbReference type="Proteomes" id="UP000606274">
    <property type="component" value="Unassembled WGS sequence"/>
</dbReference>
<evidence type="ECO:0000313" key="2">
    <source>
        <dbReference type="EMBL" id="KAF7693722.1"/>
    </source>
</evidence>
<proteinExistence type="predicted"/>
<sequence length="98" mass="10820">MVLILLAGDVHLNPGPMLDRWASSVEVTPDPGEYVQVIPPLIASAPHAAELEEMLTQCQELPEQRHAGKRSASEPRMRTSGCVHTGDLMRRYEDDTVT</sequence>
<dbReference type="AlphaFoldDB" id="A0A8T0ALD4"/>
<protein>
    <submittedName>
        <fullName evidence="2">Uncharacterized protein</fullName>
    </submittedName>
</protein>
<feature type="region of interest" description="Disordered" evidence="1">
    <location>
        <begin position="63"/>
        <end position="85"/>
    </location>
</feature>
<comment type="caution">
    <text evidence="2">The sequence shown here is derived from an EMBL/GenBank/DDBJ whole genome shotgun (WGS) entry which is preliminary data.</text>
</comment>
<name>A0A8T0ALD4_SILME</name>
<dbReference type="EMBL" id="JABFDY010000018">
    <property type="protein sequence ID" value="KAF7693722.1"/>
    <property type="molecule type" value="Genomic_DNA"/>
</dbReference>
<organism evidence="2 3">
    <name type="scientific">Silurus meridionalis</name>
    <name type="common">Southern catfish</name>
    <name type="synonym">Silurus soldatovi meridionalis</name>
    <dbReference type="NCBI Taxonomy" id="175797"/>
    <lineage>
        <taxon>Eukaryota</taxon>
        <taxon>Metazoa</taxon>
        <taxon>Chordata</taxon>
        <taxon>Craniata</taxon>
        <taxon>Vertebrata</taxon>
        <taxon>Euteleostomi</taxon>
        <taxon>Actinopterygii</taxon>
        <taxon>Neopterygii</taxon>
        <taxon>Teleostei</taxon>
        <taxon>Ostariophysi</taxon>
        <taxon>Siluriformes</taxon>
        <taxon>Siluridae</taxon>
        <taxon>Silurus</taxon>
    </lineage>
</organism>
<gene>
    <name evidence="2" type="ORF">HF521_007475</name>
</gene>
<feature type="compositionally biased region" description="Basic and acidic residues" evidence="1">
    <location>
        <begin position="63"/>
        <end position="77"/>
    </location>
</feature>